<dbReference type="HOGENOM" id="CLU_2819058_0_0_1"/>
<accession>H2XX40</accession>
<protein>
    <submittedName>
        <fullName evidence="1">Uncharacterized protein</fullName>
    </submittedName>
</protein>
<dbReference type="Proteomes" id="UP000008144">
    <property type="component" value="Unassembled WGS sequence"/>
</dbReference>
<dbReference type="AlphaFoldDB" id="H2XX40"/>
<name>H2XX40_CIOIN</name>
<reference evidence="1" key="2">
    <citation type="submission" date="2025-08" db="UniProtKB">
        <authorList>
            <consortium name="Ensembl"/>
        </authorList>
    </citation>
    <scope>IDENTIFICATION</scope>
</reference>
<reference evidence="2" key="1">
    <citation type="journal article" date="2002" name="Science">
        <title>The draft genome of Ciona intestinalis: insights into chordate and vertebrate origins.</title>
        <authorList>
            <person name="Dehal P."/>
            <person name="Satou Y."/>
            <person name="Campbell R.K."/>
            <person name="Chapman J."/>
            <person name="Degnan B."/>
            <person name="De Tomaso A."/>
            <person name="Davidson B."/>
            <person name="Di Gregorio A."/>
            <person name="Gelpke M."/>
            <person name="Goodstein D.M."/>
            <person name="Harafuji N."/>
            <person name="Hastings K.E."/>
            <person name="Ho I."/>
            <person name="Hotta K."/>
            <person name="Huang W."/>
            <person name="Kawashima T."/>
            <person name="Lemaire P."/>
            <person name="Martinez D."/>
            <person name="Meinertzhagen I.A."/>
            <person name="Necula S."/>
            <person name="Nonaka M."/>
            <person name="Putnam N."/>
            <person name="Rash S."/>
            <person name="Saiga H."/>
            <person name="Satake M."/>
            <person name="Terry A."/>
            <person name="Yamada L."/>
            <person name="Wang H.G."/>
            <person name="Awazu S."/>
            <person name="Azumi K."/>
            <person name="Boore J."/>
            <person name="Branno M."/>
            <person name="Chin-Bow S."/>
            <person name="DeSantis R."/>
            <person name="Doyle S."/>
            <person name="Francino P."/>
            <person name="Keys D.N."/>
            <person name="Haga S."/>
            <person name="Hayashi H."/>
            <person name="Hino K."/>
            <person name="Imai K.S."/>
            <person name="Inaba K."/>
            <person name="Kano S."/>
            <person name="Kobayashi K."/>
            <person name="Kobayashi M."/>
            <person name="Lee B.I."/>
            <person name="Makabe K.W."/>
            <person name="Manohar C."/>
            <person name="Matassi G."/>
            <person name="Medina M."/>
            <person name="Mochizuki Y."/>
            <person name="Mount S."/>
            <person name="Morishita T."/>
            <person name="Miura S."/>
            <person name="Nakayama A."/>
            <person name="Nishizaka S."/>
            <person name="Nomoto H."/>
            <person name="Ohta F."/>
            <person name="Oishi K."/>
            <person name="Rigoutsos I."/>
            <person name="Sano M."/>
            <person name="Sasaki A."/>
            <person name="Sasakura Y."/>
            <person name="Shoguchi E."/>
            <person name="Shin-i T."/>
            <person name="Spagnuolo A."/>
            <person name="Stainier D."/>
            <person name="Suzuki M.M."/>
            <person name="Tassy O."/>
            <person name="Takatori N."/>
            <person name="Tokuoka M."/>
            <person name="Yagi K."/>
            <person name="Yoshizaki F."/>
            <person name="Wada S."/>
            <person name="Zhang C."/>
            <person name="Hyatt P.D."/>
            <person name="Larimer F."/>
            <person name="Detter C."/>
            <person name="Doggett N."/>
            <person name="Glavina T."/>
            <person name="Hawkins T."/>
            <person name="Richardson P."/>
            <person name="Lucas S."/>
            <person name="Kohara Y."/>
            <person name="Levine M."/>
            <person name="Satoh N."/>
            <person name="Rokhsar D.S."/>
        </authorList>
    </citation>
    <scope>NUCLEOTIDE SEQUENCE [LARGE SCALE GENOMIC DNA]</scope>
</reference>
<organism evidence="1 2">
    <name type="scientific">Ciona intestinalis</name>
    <name type="common">Transparent sea squirt</name>
    <name type="synonym">Ascidia intestinalis</name>
    <dbReference type="NCBI Taxonomy" id="7719"/>
    <lineage>
        <taxon>Eukaryota</taxon>
        <taxon>Metazoa</taxon>
        <taxon>Chordata</taxon>
        <taxon>Tunicata</taxon>
        <taxon>Ascidiacea</taxon>
        <taxon>Phlebobranchia</taxon>
        <taxon>Cionidae</taxon>
        <taxon>Ciona</taxon>
    </lineage>
</organism>
<dbReference type="Ensembl" id="ENSCINT00000033771.1">
    <property type="protein sequence ID" value="ENSCINP00000034224.1"/>
    <property type="gene ID" value="ENSCING00000023828.1"/>
</dbReference>
<reference evidence="1" key="3">
    <citation type="submission" date="2025-09" db="UniProtKB">
        <authorList>
            <consortium name="Ensembl"/>
        </authorList>
    </citation>
    <scope>IDENTIFICATION</scope>
</reference>
<dbReference type="InParanoid" id="H2XX40"/>
<proteinExistence type="predicted"/>
<sequence length="67" mass="8448">MLNFSPYMNIFCFLRVNNFRVILFKERHSSSDSLFFPRYRKSLLFLVYYKYNSFFMRQLQYNHFLHA</sequence>
<evidence type="ECO:0000313" key="1">
    <source>
        <dbReference type="Ensembl" id="ENSCINP00000034224.1"/>
    </source>
</evidence>
<evidence type="ECO:0000313" key="2">
    <source>
        <dbReference type="Proteomes" id="UP000008144"/>
    </source>
</evidence>
<keyword evidence="2" id="KW-1185">Reference proteome</keyword>